<keyword evidence="5 12" id="KW-0285">Flavoprotein</keyword>
<dbReference type="EC" id="4.1.99.3" evidence="3"/>
<evidence type="ECO:0000256" key="13">
    <source>
        <dbReference type="PIRSR" id="PIRSR602081-2"/>
    </source>
</evidence>
<evidence type="ECO:0000313" key="16">
    <source>
        <dbReference type="EMBL" id="QKS26412.1"/>
    </source>
</evidence>
<evidence type="ECO:0000256" key="10">
    <source>
        <dbReference type="ARBA" id="ARBA00059220"/>
    </source>
</evidence>
<feature type="binding site" evidence="12">
    <location>
        <position position="280"/>
    </location>
    <ligand>
        <name>FAD</name>
        <dbReference type="ChEBI" id="CHEBI:57692"/>
    </ligand>
</feature>
<comment type="similarity">
    <text evidence="2">Belongs to the DNA photolyase class-1 family.</text>
</comment>
<dbReference type="InterPro" id="IPR036155">
    <property type="entry name" value="Crypto/Photolyase_N_sf"/>
</dbReference>
<evidence type="ECO:0000256" key="4">
    <source>
        <dbReference type="ARBA" id="ARBA00014046"/>
    </source>
</evidence>
<evidence type="ECO:0000259" key="15">
    <source>
        <dbReference type="PROSITE" id="PS51645"/>
    </source>
</evidence>
<evidence type="ECO:0000256" key="12">
    <source>
        <dbReference type="PIRSR" id="PIRSR602081-1"/>
    </source>
</evidence>
<dbReference type="PRINTS" id="PR00147">
    <property type="entry name" value="DNAPHOTLYASE"/>
</dbReference>
<comment type="function">
    <text evidence="10">Involved in repair of UV radiation-induced DNA damage. Catalyzes the light-dependent monomerization (300-600 nm) of cyclobutyl pyrimidine dimers (in cis-syn configuration), which are formed between adjacent bases on the same DNA strand upon exposure to ultraviolet radiation.</text>
</comment>
<dbReference type="InterPro" id="IPR006050">
    <property type="entry name" value="DNA_photolyase_N"/>
</dbReference>
<dbReference type="GO" id="GO:0000719">
    <property type="term" value="P:photoreactive repair"/>
    <property type="evidence" value="ECO:0007669"/>
    <property type="project" value="UniProtKB-ARBA"/>
</dbReference>
<feature type="site" description="Electron transfer via tryptophanyl radical" evidence="13">
    <location>
        <position position="368"/>
    </location>
</feature>
<keyword evidence="6 12" id="KW-0274">FAD</keyword>
<accession>A0AAP9T1Y0</accession>
<comment type="catalytic activity">
    <reaction evidence="9">
        <text>cyclobutadipyrimidine (in DNA) = 2 pyrimidine residues (in DNA).</text>
        <dbReference type="EC" id="4.1.99.3"/>
    </reaction>
</comment>
<comment type="cofactor">
    <cofactor evidence="12">
        <name>FAD</name>
        <dbReference type="ChEBI" id="CHEBI:57692"/>
    </cofactor>
    <text evidence="12">Binds 1 FAD per subunit.</text>
</comment>
<dbReference type="SUPFAM" id="SSF48173">
    <property type="entry name" value="Cryptochrome/photolyase FAD-binding domain"/>
    <property type="match status" value="1"/>
</dbReference>
<keyword evidence="7 14" id="KW-0157">Chromophore</keyword>
<name>A0AAP9T1Y0_9GAMM</name>
<dbReference type="AlphaFoldDB" id="A0AAP9T1Y0"/>
<dbReference type="GO" id="GO:0003904">
    <property type="term" value="F:deoxyribodipyrimidine photo-lyase activity"/>
    <property type="evidence" value="ECO:0007669"/>
    <property type="project" value="UniProtKB-EC"/>
</dbReference>
<proteinExistence type="inferred from homology"/>
<dbReference type="InterPro" id="IPR036134">
    <property type="entry name" value="Crypto/Photolyase_FAD-like_sf"/>
</dbReference>
<dbReference type="InterPro" id="IPR005101">
    <property type="entry name" value="Cryptochr/Photolyase_FAD-bd"/>
</dbReference>
<feature type="site" description="Electron transfer via tryptophanyl radical" evidence="13">
    <location>
        <position position="315"/>
    </location>
</feature>
<dbReference type="EMBL" id="CP054580">
    <property type="protein sequence ID" value="QKS26412.1"/>
    <property type="molecule type" value="Genomic_DNA"/>
</dbReference>
<dbReference type="GO" id="GO:0003677">
    <property type="term" value="F:DNA binding"/>
    <property type="evidence" value="ECO:0007669"/>
    <property type="project" value="TreeGrafter"/>
</dbReference>
<evidence type="ECO:0000256" key="5">
    <source>
        <dbReference type="ARBA" id="ARBA00022630"/>
    </source>
</evidence>
<dbReference type="InterPro" id="IPR014729">
    <property type="entry name" value="Rossmann-like_a/b/a_fold"/>
</dbReference>
<keyword evidence="17" id="KW-1185">Reference proteome</keyword>
<dbReference type="GO" id="GO:0009416">
    <property type="term" value="P:response to light stimulus"/>
    <property type="evidence" value="ECO:0007669"/>
    <property type="project" value="TreeGrafter"/>
</dbReference>
<evidence type="ECO:0000313" key="17">
    <source>
        <dbReference type="Proteomes" id="UP000509761"/>
    </source>
</evidence>
<evidence type="ECO:0000256" key="11">
    <source>
        <dbReference type="ARBA" id="ARBA00083107"/>
    </source>
</evidence>
<dbReference type="Pfam" id="PF03441">
    <property type="entry name" value="FAD_binding_7"/>
    <property type="match status" value="1"/>
</dbReference>
<dbReference type="GO" id="GO:0071949">
    <property type="term" value="F:FAD binding"/>
    <property type="evidence" value="ECO:0007669"/>
    <property type="project" value="TreeGrafter"/>
</dbReference>
<dbReference type="Gene3D" id="1.25.40.80">
    <property type="match status" value="1"/>
</dbReference>
<feature type="site" description="Electron transfer via tryptophanyl radical" evidence="13">
    <location>
        <position position="391"/>
    </location>
</feature>
<dbReference type="PANTHER" id="PTHR11455:SF9">
    <property type="entry name" value="CRYPTOCHROME CIRCADIAN CLOCK 5 ISOFORM X1"/>
    <property type="match status" value="1"/>
</dbReference>
<evidence type="ECO:0000256" key="3">
    <source>
        <dbReference type="ARBA" id="ARBA00013149"/>
    </source>
</evidence>
<evidence type="ECO:0000256" key="7">
    <source>
        <dbReference type="ARBA" id="ARBA00022991"/>
    </source>
</evidence>
<protein>
    <recommendedName>
        <fullName evidence="4">Deoxyribodipyrimidine photo-lyase</fullName>
        <ecNumber evidence="3">4.1.99.3</ecNumber>
    </recommendedName>
    <alternativeName>
        <fullName evidence="8">DNA photolyase</fullName>
    </alternativeName>
    <alternativeName>
        <fullName evidence="11">Photoreactivating enzyme</fullName>
    </alternativeName>
</protein>
<dbReference type="InterPro" id="IPR002081">
    <property type="entry name" value="Cryptochrome/DNA_photolyase_1"/>
</dbReference>
<dbReference type="PROSITE" id="PS51645">
    <property type="entry name" value="PHR_CRY_ALPHA_BETA"/>
    <property type="match status" value="1"/>
</dbReference>
<organism evidence="16 17">
    <name type="scientific">Vreelandella titanicae</name>
    <dbReference type="NCBI Taxonomy" id="664683"/>
    <lineage>
        <taxon>Bacteria</taxon>
        <taxon>Pseudomonadati</taxon>
        <taxon>Pseudomonadota</taxon>
        <taxon>Gammaproteobacteria</taxon>
        <taxon>Oceanospirillales</taxon>
        <taxon>Halomonadaceae</taxon>
        <taxon>Vreelandella</taxon>
    </lineage>
</organism>
<feature type="binding site" evidence="12">
    <location>
        <begin position="283"/>
        <end position="290"/>
    </location>
    <ligand>
        <name>FAD</name>
        <dbReference type="ChEBI" id="CHEBI:57692"/>
    </ligand>
</feature>
<dbReference type="SUPFAM" id="SSF52425">
    <property type="entry name" value="Cryptochrome/photolyase, N-terminal domain"/>
    <property type="match status" value="1"/>
</dbReference>
<evidence type="ECO:0000256" key="9">
    <source>
        <dbReference type="ARBA" id="ARBA00033999"/>
    </source>
</evidence>
<feature type="domain" description="Photolyase/cryptochrome alpha/beta" evidence="15">
    <location>
        <begin position="7"/>
        <end position="139"/>
    </location>
</feature>
<evidence type="ECO:0000256" key="8">
    <source>
        <dbReference type="ARBA" id="ARBA00031671"/>
    </source>
</evidence>
<dbReference type="FunFam" id="1.10.579.10:FF:000003">
    <property type="entry name" value="Deoxyribodipyrimidine photo-lyase"/>
    <property type="match status" value="1"/>
</dbReference>
<evidence type="ECO:0000256" key="2">
    <source>
        <dbReference type="ARBA" id="ARBA00005862"/>
    </source>
</evidence>
<dbReference type="PANTHER" id="PTHR11455">
    <property type="entry name" value="CRYPTOCHROME"/>
    <property type="match status" value="1"/>
</dbReference>
<dbReference type="Gene3D" id="1.10.579.10">
    <property type="entry name" value="DNA Cyclobutane Dipyrimidine Photolyase, subunit A, domain 3"/>
    <property type="match status" value="1"/>
</dbReference>
<reference evidence="16 17" key="1">
    <citation type="submission" date="2019-12" db="EMBL/GenBank/DDBJ databases">
        <title>Genome sequencing and assembly of endphytes of Porphyra tenera.</title>
        <authorList>
            <person name="Park J.M."/>
            <person name="Shin R."/>
            <person name="Jo S.H."/>
        </authorList>
    </citation>
    <scope>NUCLEOTIDE SEQUENCE [LARGE SCALE GENOMIC DNA]</scope>
    <source>
        <strain evidence="16 17">GPM3</strain>
    </source>
</reference>
<keyword evidence="16" id="KW-0456">Lyase</keyword>
<evidence type="ECO:0000256" key="1">
    <source>
        <dbReference type="ARBA" id="ARBA00001932"/>
    </source>
</evidence>
<evidence type="ECO:0000256" key="14">
    <source>
        <dbReference type="RuleBase" id="RU004182"/>
    </source>
</evidence>
<gene>
    <name evidence="16" type="ORF">FX987_04217</name>
</gene>
<dbReference type="Proteomes" id="UP000509761">
    <property type="component" value="Chromosome"/>
</dbReference>
<evidence type="ECO:0000256" key="6">
    <source>
        <dbReference type="ARBA" id="ARBA00022827"/>
    </source>
</evidence>
<dbReference type="PROSITE" id="PS00394">
    <property type="entry name" value="DNA_PHOTOLYASES_1_1"/>
    <property type="match status" value="1"/>
</dbReference>
<dbReference type="Gene3D" id="3.40.50.620">
    <property type="entry name" value="HUPs"/>
    <property type="match status" value="1"/>
</dbReference>
<feature type="binding site" evidence="12">
    <location>
        <begin position="241"/>
        <end position="245"/>
    </location>
    <ligand>
        <name>FAD</name>
        <dbReference type="ChEBI" id="CHEBI:57692"/>
    </ligand>
</feature>
<sequence>MTGKPIKHQLIWLRSDLRIDDNSALAAAAVKGPVIAVFLRSIPQWQAHGHGANKLDFWARGVASVKTALNGLNIPLLHRDIERYDQAPEVLLEIAREYDVEQLHFNHEYALNERHRDQAVQDAFKQAGITAHGYHDAIAFAPGSLLTGKGDYYGVLTPFSKAWHKQVSADQLALRATPQVQAALDIQSDLLPELPKLDSSPIDGQLWPAGENAAADNLARFLRFRGRHYNAQRDLPKVRGTSELSPYLALGMISHRQCLQAVMSENGGHLADGDIGLTTWVNELVWREFYQHVAVGFPQVCRYQPFQEHTKQLAWRDDDEGFQAWCEGRTGYPIVDAAMRQLVNTGWMHNRLRMITAMFLSKHLLIDWRRGEAFFMRHLIDGEFCANNGGWQWAASTGTDAAPYFRIFNPTTQSTRFDADGEFIAHWLPELAKLPAKARHAPPQDLLSDVDYPAPIVDHKAARQRALEAFKSLSK</sequence>
<dbReference type="NCBIfam" id="NF007955">
    <property type="entry name" value="PRK10674.1"/>
    <property type="match status" value="1"/>
</dbReference>
<feature type="binding site" evidence="12">
    <location>
        <position position="229"/>
    </location>
    <ligand>
        <name>FAD</name>
        <dbReference type="ChEBI" id="CHEBI:57692"/>
    </ligand>
</feature>
<dbReference type="InterPro" id="IPR018394">
    <property type="entry name" value="DNA_photolyase_1_CS_C"/>
</dbReference>
<dbReference type="Pfam" id="PF00875">
    <property type="entry name" value="DNA_photolyase"/>
    <property type="match status" value="1"/>
</dbReference>
<comment type="cofactor">
    <cofactor evidence="1">
        <name>(6R)-5,10-methylene-5,6,7,8-tetrahydrofolate</name>
        <dbReference type="ChEBI" id="CHEBI:15636"/>
    </cofactor>
</comment>
<comment type="similarity">
    <text evidence="14">Belongs to the DNA photolyase family.</text>
</comment>